<proteinExistence type="predicted"/>
<dbReference type="RefSeq" id="WP_135261677.1">
    <property type="nucleotide sequence ID" value="NZ_SMLM01000001.1"/>
</dbReference>
<protein>
    <submittedName>
        <fullName evidence="1">Uncharacterized protein</fullName>
    </submittedName>
</protein>
<keyword evidence="2" id="KW-1185">Reference proteome</keyword>
<evidence type="ECO:0000313" key="1">
    <source>
        <dbReference type="EMBL" id="TFZ05595.1"/>
    </source>
</evidence>
<gene>
    <name evidence="1" type="ORF">EZ313_02715</name>
</gene>
<accession>A0A4Z0C6B0</accession>
<evidence type="ECO:0000313" key="2">
    <source>
        <dbReference type="Proteomes" id="UP000298180"/>
    </source>
</evidence>
<dbReference type="OrthoDB" id="8912401at2"/>
<comment type="caution">
    <text evidence="1">The sequence shown here is derived from an EMBL/GenBank/DDBJ whole genome shotgun (WGS) entry which is preliminary data.</text>
</comment>
<name>A0A4Z0C6B0_9BURK</name>
<dbReference type="EMBL" id="SMLM01000001">
    <property type="protein sequence ID" value="TFZ05595.1"/>
    <property type="molecule type" value="Genomic_DNA"/>
</dbReference>
<organism evidence="1 2">
    <name type="scientific">Ramlibacter henchirensis</name>
    <dbReference type="NCBI Taxonomy" id="204072"/>
    <lineage>
        <taxon>Bacteria</taxon>
        <taxon>Pseudomonadati</taxon>
        <taxon>Pseudomonadota</taxon>
        <taxon>Betaproteobacteria</taxon>
        <taxon>Burkholderiales</taxon>
        <taxon>Comamonadaceae</taxon>
        <taxon>Ramlibacter</taxon>
    </lineage>
</organism>
<sequence length="98" mass="10934">MVDEVGPPGRLYFTVVDESGKELPAVEYWAGSPDEDEPAFQVIPLRRFVKLLGIGESLEEIGNGVFSGIRSGRRFVRVQLPSSLLRRAEERAAFSRRA</sequence>
<reference evidence="1 2" key="1">
    <citation type="submission" date="2019-03" db="EMBL/GenBank/DDBJ databases">
        <title>Ramlibacter henchirensis DSM 14656, whole genome shotgun sequence.</title>
        <authorList>
            <person name="Zhang X."/>
            <person name="Feng G."/>
            <person name="Zhu H."/>
        </authorList>
    </citation>
    <scope>NUCLEOTIDE SEQUENCE [LARGE SCALE GENOMIC DNA]</scope>
    <source>
        <strain evidence="1 2">DSM 14656</strain>
    </source>
</reference>
<dbReference type="Proteomes" id="UP000298180">
    <property type="component" value="Unassembled WGS sequence"/>
</dbReference>
<dbReference type="AlphaFoldDB" id="A0A4Z0C6B0"/>